<dbReference type="InterPro" id="IPR036397">
    <property type="entry name" value="RNaseH_sf"/>
</dbReference>
<dbReference type="InterPro" id="IPR002492">
    <property type="entry name" value="Transposase_Tc1-like"/>
</dbReference>
<dbReference type="EMBL" id="JASPKY010000774">
    <property type="protein sequence ID" value="KAK9685489.1"/>
    <property type="molecule type" value="Genomic_DNA"/>
</dbReference>
<sequence>MSVDIVERLQLGCSPRTVRIFLHKNNIHCRRPAKKTEFLPPHAEERLNFAINNLQRDWSAVIFTDEKVFSTSQETRKLVWRPNGTTFEPNNIAPVSRSSRISLAYWGWISGAGPGEIAWIDTKMNAE</sequence>
<evidence type="ECO:0000313" key="3">
    <source>
        <dbReference type="Proteomes" id="UP001458880"/>
    </source>
</evidence>
<protein>
    <submittedName>
        <fullName evidence="2">Transposase</fullName>
    </submittedName>
</protein>
<keyword evidence="3" id="KW-1185">Reference proteome</keyword>
<dbReference type="GO" id="GO:0015074">
    <property type="term" value="P:DNA integration"/>
    <property type="evidence" value="ECO:0007669"/>
    <property type="project" value="InterPro"/>
</dbReference>
<feature type="domain" description="Transposase Tc1-like" evidence="1">
    <location>
        <begin position="5"/>
        <end position="54"/>
    </location>
</feature>
<comment type="caution">
    <text evidence="2">The sequence shown here is derived from an EMBL/GenBank/DDBJ whole genome shotgun (WGS) entry which is preliminary data.</text>
</comment>
<dbReference type="Gene3D" id="3.30.420.10">
    <property type="entry name" value="Ribonuclease H-like superfamily/Ribonuclease H"/>
    <property type="match status" value="1"/>
</dbReference>
<dbReference type="Pfam" id="PF01498">
    <property type="entry name" value="HTH_Tnp_Tc3_2"/>
    <property type="match status" value="1"/>
</dbReference>
<proteinExistence type="predicted"/>
<evidence type="ECO:0000259" key="1">
    <source>
        <dbReference type="Pfam" id="PF01498"/>
    </source>
</evidence>
<accession>A0AAW1I972</accession>
<dbReference type="GO" id="GO:0006313">
    <property type="term" value="P:DNA transposition"/>
    <property type="evidence" value="ECO:0007669"/>
    <property type="project" value="InterPro"/>
</dbReference>
<dbReference type="Proteomes" id="UP001458880">
    <property type="component" value="Unassembled WGS sequence"/>
</dbReference>
<name>A0AAW1I972_POPJA</name>
<gene>
    <name evidence="2" type="ORF">QE152_g38004</name>
</gene>
<reference evidence="2 3" key="1">
    <citation type="journal article" date="2024" name="BMC Genomics">
        <title>De novo assembly and annotation of Popillia japonica's genome with initial clues to its potential as an invasive pest.</title>
        <authorList>
            <person name="Cucini C."/>
            <person name="Boschi S."/>
            <person name="Funari R."/>
            <person name="Cardaioli E."/>
            <person name="Iannotti N."/>
            <person name="Marturano G."/>
            <person name="Paoli F."/>
            <person name="Bruttini M."/>
            <person name="Carapelli A."/>
            <person name="Frati F."/>
            <person name="Nardi F."/>
        </authorList>
    </citation>
    <scope>NUCLEOTIDE SEQUENCE [LARGE SCALE GENOMIC DNA]</scope>
    <source>
        <strain evidence="2">DMR45628</strain>
    </source>
</reference>
<dbReference type="GO" id="GO:0003677">
    <property type="term" value="F:DNA binding"/>
    <property type="evidence" value="ECO:0007669"/>
    <property type="project" value="InterPro"/>
</dbReference>
<organism evidence="2 3">
    <name type="scientific">Popillia japonica</name>
    <name type="common">Japanese beetle</name>
    <dbReference type="NCBI Taxonomy" id="7064"/>
    <lineage>
        <taxon>Eukaryota</taxon>
        <taxon>Metazoa</taxon>
        <taxon>Ecdysozoa</taxon>
        <taxon>Arthropoda</taxon>
        <taxon>Hexapoda</taxon>
        <taxon>Insecta</taxon>
        <taxon>Pterygota</taxon>
        <taxon>Neoptera</taxon>
        <taxon>Endopterygota</taxon>
        <taxon>Coleoptera</taxon>
        <taxon>Polyphaga</taxon>
        <taxon>Scarabaeiformia</taxon>
        <taxon>Scarabaeidae</taxon>
        <taxon>Rutelinae</taxon>
        <taxon>Popillia</taxon>
    </lineage>
</organism>
<evidence type="ECO:0000313" key="2">
    <source>
        <dbReference type="EMBL" id="KAK9685489.1"/>
    </source>
</evidence>
<dbReference type="AlphaFoldDB" id="A0AAW1I972"/>